<feature type="transmembrane region" description="Helical" evidence="6">
    <location>
        <begin position="239"/>
        <end position="258"/>
    </location>
</feature>
<proteinExistence type="inferred from homology"/>
<protein>
    <recommendedName>
        <fullName evidence="6">WAT1-related protein</fullName>
    </recommendedName>
</protein>
<evidence type="ECO:0000256" key="5">
    <source>
        <dbReference type="ARBA" id="ARBA00023136"/>
    </source>
</evidence>
<comment type="similarity">
    <text evidence="2 6">Belongs to the drug/metabolite transporter (DMT) superfamily. Plant drug/metabolite exporter (P-DME) (TC 2.A.7.4) family.</text>
</comment>
<feature type="domain" description="EamA" evidence="7">
    <location>
        <begin position="145"/>
        <end position="283"/>
    </location>
</feature>
<dbReference type="GO" id="GO:0022857">
    <property type="term" value="F:transmembrane transporter activity"/>
    <property type="evidence" value="ECO:0007669"/>
    <property type="project" value="InterPro"/>
</dbReference>
<dbReference type="Proteomes" id="UP000593562">
    <property type="component" value="Unassembled WGS sequence"/>
</dbReference>
<comment type="caution">
    <text evidence="8">The sequence shown here is derived from an EMBL/GenBank/DDBJ whole genome shotgun (WGS) entry which is preliminary data.</text>
</comment>
<name>A0A7J7D3Y9_TRIWF</name>
<dbReference type="Pfam" id="PF00892">
    <property type="entry name" value="EamA"/>
    <property type="match status" value="1"/>
</dbReference>
<feature type="transmembrane region" description="Helical" evidence="6">
    <location>
        <begin position="95"/>
        <end position="115"/>
    </location>
</feature>
<dbReference type="GO" id="GO:0016020">
    <property type="term" value="C:membrane"/>
    <property type="evidence" value="ECO:0007669"/>
    <property type="project" value="UniProtKB-SubCell"/>
</dbReference>
<evidence type="ECO:0000256" key="2">
    <source>
        <dbReference type="ARBA" id="ARBA00007635"/>
    </source>
</evidence>
<organism evidence="8 9">
    <name type="scientific">Tripterygium wilfordii</name>
    <name type="common">Thunder God vine</name>
    <dbReference type="NCBI Taxonomy" id="458696"/>
    <lineage>
        <taxon>Eukaryota</taxon>
        <taxon>Viridiplantae</taxon>
        <taxon>Streptophyta</taxon>
        <taxon>Embryophyta</taxon>
        <taxon>Tracheophyta</taxon>
        <taxon>Spermatophyta</taxon>
        <taxon>Magnoliopsida</taxon>
        <taxon>eudicotyledons</taxon>
        <taxon>Gunneridae</taxon>
        <taxon>Pentapetalae</taxon>
        <taxon>rosids</taxon>
        <taxon>fabids</taxon>
        <taxon>Celastrales</taxon>
        <taxon>Celastraceae</taxon>
        <taxon>Tripterygium</taxon>
    </lineage>
</organism>
<dbReference type="InParanoid" id="A0A7J7D3Y9"/>
<dbReference type="InterPro" id="IPR000620">
    <property type="entry name" value="EamA_dom"/>
</dbReference>
<evidence type="ECO:0000313" key="8">
    <source>
        <dbReference type="EMBL" id="KAF5741052.1"/>
    </source>
</evidence>
<evidence type="ECO:0000256" key="6">
    <source>
        <dbReference type="RuleBase" id="RU363077"/>
    </source>
</evidence>
<feature type="transmembrane region" description="Helical" evidence="6">
    <location>
        <begin position="143"/>
        <end position="168"/>
    </location>
</feature>
<keyword evidence="4 6" id="KW-1133">Transmembrane helix</keyword>
<dbReference type="InterPro" id="IPR030184">
    <property type="entry name" value="WAT1-related"/>
</dbReference>
<dbReference type="AlphaFoldDB" id="A0A7J7D3Y9"/>
<keyword evidence="9" id="KW-1185">Reference proteome</keyword>
<dbReference type="EMBL" id="JAAARO010000010">
    <property type="protein sequence ID" value="KAF5741052.1"/>
    <property type="molecule type" value="Genomic_DNA"/>
</dbReference>
<evidence type="ECO:0000256" key="4">
    <source>
        <dbReference type="ARBA" id="ARBA00022989"/>
    </source>
</evidence>
<feature type="transmembrane region" description="Helical" evidence="6">
    <location>
        <begin position="63"/>
        <end position="83"/>
    </location>
</feature>
<feature type="transmembrane region" description="Helical" evidence="6">
    <location>
        <begin position="211"/>
        <end position="232"/>
    </location>
</feature>
<accession>A0A7J7D3Y9</accession>
<feature type="transmembrane region" description="Helical" evidence="6">
    <location>
        <begin position="12"/>
        <end position="32"/>
    </location>
</feature>
<dbReference type="SUPFAM" id="SSF103481">
    <property type="entry name" value="Multidrug resistance efflux transporter EmrE"/>
    <property type="match status" value="1"/>
</dbReference>
<feature type="transmembrane region" description="Helical" evidence="6">
    <location>
        <begin position="264"/>
        <end position="282"/>
    </location>
</feature>
<gene>
    <name evidence="8" type="ORF">HS088_TW10G00047</name>
</gene>
<dbReference type="PANTHER" id="PTHR31218">
    <property type="entry name" value="WAT1-RELATED PROTEIN"/>
    <property type="match status" value="1"/>
</dbReference>
<dbReference type="InterPro" id="IPR037185">
    <property type="entry name" value="EmrE-like"/>
</dbReference>
<evidence type="ECO:0000256" key="1">
    <source>
        <dbReference type="ARBA" id="ARBA00004141"/>
    </source>
</evidence>
<sequence length="321" mass="35101">MTRGMNQYVFAAYSNGLGAIVLIPACFIFYCCGLWIIDFFWWVLYSLSMQIFMYIGMAYSSPTLASAMFDLTPAFTFFVAVASRMEKLVLKDPGSGAKSVGTLLSVAGALVVTLYKGQPISSVFSSSSSLTGLNSHLLLQSNWIIGAIFLVATAFILSLILVVVTWIIKDYPEEMIVVLISSFFVTIQCAIFTLFVKKNPNAWSLKLDIELVAIVYSAVIAVCIRSILYAWACRKEGPIYVSMFKPIDMVIATIMGVAFLGDTLYLGSVIGGIVITMGFYVVTWGQAQESKMIENSGNCATFDSSSPKAPLLQNTKIDVMV</sequence>
<keyword evidence="3 6" id="KW-0812">Transmembrane</keyword>
<evidence type="ECO:0000256" key="3">
    <source>
        <dbReference type="ARBA" id="ARBA00022692"/>
    </source>
</evidence>
<evidence type="ECO:0000259" key="7">
    <source>
        <dbReference type="Pfam" id="PF00892"/>
    </source>
</evidence>
<comment type="subcellular location">
    <subcellularLocation>
        <location evidence="1 6">Membrane</location>
        <topology evidence="1 6">Multi-pass membrane protein</topology>
    </subcellularLocation>
</comment>
<keyword evidence="5 6" id="KW-0472">Membrane</keyword>
<evidence type="ECO:0000313" key="9">
    <source>
        <dbReference type="Proteomes" id="UP000593562"/>
    </source>
</evidence>
<reference evidence="8 9" key="1">
    <citation type="journal article" date="2020" name="Nat. Commun.">
        <title>Genome of Tripterygium wilfordii and identification of cytochrome P450 involved in triptolide biosynthesis.</title>
        <authorList>
            <person name="Tu L."/>
            <person name="Su P."/>
            <person name="Zhang Z."/>
            <person name="Gao L."/>
            <person name="Wang J."/>
            <person name="Hu T."/>
            <person name="Zhou J."/>
            <person name="Zhang Y."/>
            <person name="Zhao Y."/>
            <person name="Liu Y."/>
            <person name="Song Y."/>
            <person name="Tong Y."/>
            <person name="Lu Y."/>
            <person name="Yang J."/>
            <person name="Xu C."/>
            <person name="Jia M."/>
            <person name="Peters R.J."/>
            <person name="Huang L."/>
            <person name="Gao W."/>
        </authorList>
    </citation>
    <scope>NUCLEOTIDE SEQUENCE [LARGE SCALE GENOMIC DNA]</scope>
    <source>
        <strain evidence="9">cv. XIE 37</strain>
        <tissue evidence="8">Leaf</tissue>
    </source>
</reference>
<feature type="transmembrane region" description="Helical" evidence="6">
    <location>
        <begin position="175"/>
        <end position="196"/>
    </location>
</feature>